<protein>
    <submittedName>
        <fullName evidence="1">Uncharacterized protein</fullName>
    </submittedName>
</protein>
<name>A0A0J0XDF3_9TREE</name>
<gene>
    <name evidence="1" type="ORF">CC85DRAFT_288890</name>
</gene>
<dbReference type="GeneID" id="28985019"/>
<organism evidence="1 2">
    <name type="scientific">Cutaneotrichosporon oleaginosum</name>
    <dbReference type="NCBI Taxonomy" id="879819"/>
    <lineage>
        <taxon>Eukaryota</taxon>
        <taxon>Fungi</taxon>
        <taxon>Dikarya</taxon>
        <taxon>Basidiomycota</taxon>
        <taxon>Agaricomycotina</taxon>
        <taxon>Tremellomycetes</taxon>
        <taxon>Trichosporonales</taxon>
        <taxon>Trichosporonaceae</taxon>
        <taxon>Cutaneotrichosporon</taxon>
    </lineage>
</organism>
<dbReference type="AlphaFoldDB" id="A0A0J0XDF3"/>
<sequence>MDASSFPTLVDEILLHLSRNTLRTLRLVSHDLKERADRLLSDHVRLHLGNSPDDPVLAGPLGLQPKTWLPRTIRAHADAPASFGAPESGAAEMVKRAQVVDIVWGPDTHYLGYPASFAPRHALEDAIAGGALSAHSVRVYLPGWRDSFTNGQALHIRADLPDLIVFAPDGRGDLNALPTMRRVCLAVDGGIHRRIPHLRLERYEAGPDEYVVHLLAEGSLPGRAKRAGIPDAREEVGMLFRDTLVGDFMLALDRWARSTAARDIDLGWGPDPEVNVEEDGEWLRWLVESEDAFIHPALSRRPARYTFVGGQRAITGNFGLLSDAPSLDIGRAVVRTMLRSRLANHRWVPVPVILRLVSERVRFLDPEEYAAEVGPEQFALETCWDPYDGSDATYLA</sequence>
<dbReference type="EMBL" id="KQ087270">
    <property type="protein sequence ID" value="KLT39120.1"/>
    <property type="molecule type" value="Genomic_DNA"/>
</dbReference>
<proteinExistence type="predicted"/>
<evidence type="ECO:0000313" key="2">
    <source>
        <dbReference type="Proteomes" id="UP000053611"/>
    </source>
</evidence>
<accession>A0A0J0XDF3</accession>
<dbReference type="RefSeq" id="XP_018275611.1">
    <property type="nucleotide sequence ID" value="XM_018424416.1"/>
</dbReference>
<reference evidence="1 2" key="1">
    <citation type="submission" date="2015-03" db="EMBL/GenBank/DDBJ databases">
        <title>Genomics and transcriptomics of the oil-accumulating basidiomycete yeast T. oleaginosus allow insights into substrate utilization and the diverse evolutionary trajectories of mating systems in fungi.</title>
        <authorList>
            <consortium name="DOE Joint Genome Institute"/>
            <person name="Kourist R."/>
            <person name="Kracht O."/>
            <person name="Bracharz F."/>
            <person name="Lipzen A."/>
            <person name="Nolan M."/>
            <person name="Ohm R."/>
            <person name="Grigoriev I."/>
            <person name="Sun S."/>
            <person name="Heitman J."/>
            <person name="Bruck T."/>
            <person name="Nowrousian M."/>
        </authorList>
    </citation>
    <scope>NUCLEOTIDE SEQUENCE [LARGE SCALE GENOMIC DNA]</scope>
    <source>
        <strain evidence="1 2">IBC0246</strain>
    </source>
</reference>
<dbReference type="Proteomes" id="UP000053611">
    <property type="component" value="Unassembled WGS sequence"/>
</dbReference>
<evidence type="ECO:0000313" key="1">
    <source>
        <dbReference type="EMBL" id="KLT39120.1"/>
    </source>
</evidence>
<keyword evidence="2" id="KW-1185">Reference proteome</keyword>